<feature type="transmembrane region" description="Helical" evidence="6">
    <location>
        <begin position="370"/>
        <end position="390"/>
    </location>
</feature>
<proteinExistence type="predicted"/>
<feature type="transmembrane region" description="Helical" evidence="6">
    <location>
        <begin position="24"/>
        <end position="41"/>
    </location>
</feature>
<dbReference type="Gene3D" id="1.20.1250.20">
    <property type="entry name" value="MFS general substrate transporter like domains"/>
    <property type="match status" value="2"/>
</dbReference>
<feature type="transmembrane region" description="Helical" evidence="6">
    <location>
        <begin position="181"/>
        <end position="203"/>
    </location>
</feature>
<evidence type="ECO:0000256" key="2">
    <source>
        <dbReference type="ARBA" id="ARBA00022448"/>
    </source>
</evidence>
<feature type="transmembrane region" description="Helical" evidence="6">
    <location>
        <begin position="307"/>
        <end position="327"/>
    </location>
</feature>
<evidence type="ECO:0000313" key="9">
    <source>
        <dbReference type="Proteomes" id="UP000000466"/>
    </source>
</evidence>
<accession>K4KJ64</accession>
<dbReference type="HOGENOM" id="CLU_001265_5_12_6"/>
<dbReference type="Pfam" id="PF07690">
    <property type="entry name" value="MFS_1"/>
    <property type="match status" value="1"/>
</dbReference>
<sequence length="440" mass="47318">MNSAKETVPSPAPAISGRYQRPDYRLYVLALLTLAYVFNFVDRQIISILQEPIKQEFALSDTQLGVLNGFVFAIFYVGFGIPIARWADVGKRKNIIALAISLWSLMTALCGMAQSYLQLLAARIGVGIGEAGCSPPAHSMISDIFPQKFRATAMATYSLGINIGILVGLLLGGWLNELYGWRVALFAVAAPGILIALLIKFTVDEPTRLSIKQENAAQETVPFLQVVAHFWQQRTVRWLAIGAGLSSFVGYGLANWLPSFLVRLHGMGTGEIGSWLAMIAGVGGALGTFAGGYLADRLSEKNVRWALWVPMGILLACVPLLSLTLLLDAKLSALLVYIIPGSIMTGYIGPAIAVTHNLADSRMRAMGSALLFLVINIVGLGLGPVYVGLVSDWLGASMGAEGLRYAMLSAVVLGGVLAAFCFYRASCFYSRELGQMRLGD</sequence>
<dbReference type="AlphaFoldDB" id="K4KJ64"/>
<feature type="transmembrane region" description="Helical" evidence="6">
    <location>
        <begin position="95"/>
        <end position="113"/>
    </location>
</feature>
<dbReference type="InterPro" id="IPR044770">
    <property type="entry name" value="MFS_spinster-like"/>
</dbReference>
<dbReference type="KEGG" id="saga:M5M_05100"/>
<keyword evidence="5 6" id="KW-0472">Membrane</keyword>
<dbReference type="InterPro" id="IPR020846">
    <property type="entry name" value="MFS_dom"/>
</dbReference>
<dbReference type="EMBL" id="CP003746">
    <property type="protein sequence ID" value="AFU98225.1"/>
    <property type="molecule type" value="Genomic_DNA"/>
</dbReference>
<dbReference type="GO" id="GO:0016020">
    <property type="term" value="C:membrane"/>
    <property type="evidence" value="ECO:0007669"/>
    <property type="project" value="UniProtKB-SubCell"/>
</dbReference>
<comment type="subcellular location">
    <subcellularLocation>
        <location evidence="1">Membrane</location>
        <topology evidence="1">Multi-pass membrane protein</topology>
    </subcellularLocation>
</comment>
<evidence type="ECO:0000256" key="4">
    <source>
        <dbReference type="ARBA" id="ARBA00022989"/>
    </source>
</evidence>
<evidence type="ECO:0000256" key="5">
    <source>
        <dbReference type="ARBA" id="ARBA00023136"/>
    </source>
</evidence>
<feature type="transmembrane region" description="Helical" evidence="6">
    <location>
        <begin position="154"/>
        <end position="175"/>
    </location>
</feature>
<evidence type="ECO:0000256" key="6">
    <source>
        <dbReference type="SAM" id="Phobius"/>
    </source>
</evidence>
<evidence type="ECO:0000259" key="7">
    <source>
        <dbReference type="PROSITE" id="PS50850"/>
    </source>
</evidence>
<feature type="transmembrane region" description="Helical" evidence="6">
    <location>
        <begin position="333"/>
        <end position="358"/>
    </location>
</feature>
<keyword evidence="2" id="KW-0813">Transport</keyword>
<dbReference type="STRING" id="1117647.M5M_05100"/>
<feature type="transmembrane region" description="Helical" evidence="6">
    <location>
        <begin position="62"/>
        <end position="83"/>
    </location>
</feature>
<dbReference type="PANTHER" id="PTHR23505">
    <property type="entry name" value="SPINSTER"/>
    <property type="match status" value="1"/>
</dbReference>
<keyword evidence="3 6" id="KW-0812">Transmembrane</keyword>
<dbReference type="PROSITE" id="PS50850">
    <property type="entry name" value="MFS"/>
    <property type="match status" value="1"/>
</dbReference>
<protein>
    <submittedName>
        <fullName evidence="8">Major facilitator superfamily transporter</fullName>
    </submittedName>
</protein>
<dbReference type="InterPro" id="IPR011701">
    <property type="entry name" value="MFS"/>
</dbReference>
<dbReference type="InterPro" id="IPR036259">
    <property type="entry name" value="MFS_trans_sf"/>
</dbReference>
<feature type="transmembrane region" description="Helical" evidence="6">
    <location>
        <begin position="402"/>
        <end position="423"/>
    </location>
</feature>
<dbReference type="OrthoDB" id="6057322at2"/>
<evidence type="ECO:0000313" key="8">
    <source>
        <dbReference type="EMBL" id="AFU98225.1"/>
    </source>
</evidence>
<gene>
    <name evidence="8" type="ordered locus">M5M_05100</name>
</gene>
<keyword evidence="9" id="KW-1185">Reference proteome</keyword>
<feature type="domain" description="Major facilitator superfamily (MFS) profile" evidence="7">
    <location>
        <begin position="28"/>
        <end position="427"/>
    </location>
</feature>
<dbReference type="PANTHER" id="PTHR23505:SF79">
    <property type="entry name" value="PROTEIN SPINSTER"/>
    <property type="match status" value="1"/>
</dbReference>
<evidence type="ECO:0000256" key="3">
    <source>
        <dbReference type="ARBA" id="ARBA00022692"/>
    </source>
</evidence>
<feature type="transmembrane region" description="Helical" evidence="6">
    <location>
        <begin position="274"/>
        <end position="295"/>
    </location>
</feature>
<dbReference type="RefSeq" id="WP_015046398.1">
    <property type="nucleotide sequence ID" value="NC_018868.3"/>
</dbReference>
<keyword evidence="4 6" id="KW-1133">Transmembrane helix</keyword>
<reference evidence="8 9" key="1">
    <citation type="journal article" date="2013" name="Genome Announc.">
        <title>Complete genome sequence of Simiduia agarivorans SA1(T), a marine bacterium able to degrade a variety of polysaccharides.</title>
        <authorList>
            <person name="Lin S.Y."/>
            <person name="Shieh W.Y."/>
            <person name="Chen J.S."/>
            <person name="Tang S.L."/>
        </authorList>
    </citation>
    <scope>NUCLEOTIDE SEQUENCE [LARGE SCALE GENOMIC DNA]</scope>
    <source>
        <strain evidence="9">DSM 21679 / JCM 13881 / BCRC 17597 / SA1</strain>
    </source>
</reference>
<organism evidence="8 9">
    <name type="scientific">Simiduia agarivorans (strain DSM 21679 / JCM 13881 / BCRC 17597 / SA1)</name>
    <dbReference type="NCBI Taxonomy" id="1117647"/>
    <lineage>
        <taxon>Bacteria</taxon>
        <taxon>Pseudomonadati</taxon>
        <taxon>Pseudomonadota</taxon>
        <taxon>Gammaproteobacteria</taxon>
        <taxon>Cellvibrionales</taxon>
        <taxon>Cellvibrionaceae</taxon>
        <taxon>Simiduia</taxon>
    </lineage>
</organism>
<dbReference type="SUPFAM" id="SSF103473">
    <property type="entry name" value="MFS general substrate transporter"/>
    <property type="match status" value="1"/>
</dbReference>
<dbReference type="CDD" id="cd17328">
    <property type="entry name" value="MFS_spinster_like"/>
    <property type="match status" value="1"/>
</dbReference>
<evidence type="ECO:0000256" key="1">
    <source>
        <dbReference type="ARBA" id="ARBA00004141"/>
    </source>
</evidence>
<dbReference type="GO" id="GO:0022857">
    <property type="term" value="F:transmembrane transporter activity"/>
    <property type="evidence" value="ECO:0007669"/>
    <property type="project" value="InterPro"/>
</dbReference>
<feature type="transmembrane region" description="Helical" evidence="6">
    <location>
        <begin position="236"/>
        <end position="254"/>
    </location>
</feature>
<name>K4KJ64_SIMAS</name>
<dbReference type="Proteomes" id="UP000000466">
    <property type="component" value="Chromosome"/>
</dbReference>
<dbReference type="eggNOG" id="COG2814">
    <property type="taxonomic scope" value="Bacteria"/>
</dbReference>